<dbReference type="InterPro" id="IPR017847">
    <property type="entry name" value="T6SS_RhsGE_Vgr_subset"/>
</dbReference>
<organism evidence="4 5">
    <name type="scientific">Marinobacter suaedae</name>
    <dbReference type="NCBI Taxonomy" id="3057675"/>
    <lineage>
        <taxon>Bacteria</taxon>
        <taxon>Pseudomonadati</taxon>
        <taxon>Pseudomonadota</taxon>
        <taxon>Gammaproteobacteria</taxon>
        <taxon>Pseudomonadales</taxon>
        <taxon>Marinobacteraceae</taxon>
        <taxon>Marinobacter</taxon>
    </lineage>
</organism>
<dbReference type="SUPFAM" id="SSF69279">
    <property type="entry name" value="Phage tail proteins"/>
    <property type="match status" value="2"/>
</dbReference>
<dbReference type="Gene3D" id="3.55.50.10">
    <property type="entry name" value="Baseplate protein-like domains"/>
    <property type="match status" value="1"/>
</dbReference>
<dbReference type="NCBIfam" id="TIGR01646">
    <property type="entry name" value="vgr_GE"/>
    <property type="match status" value="1"/>
</dbReference>
<dbReference type="EMBL" id="JAUMIS010000001">
    <property type="protein sequence ID" value="MDO3720191.1"/>
    <property type="molecule type" value="Genomic_DNA"/>
</dbReference>
<dbReference type="NCBIfam" id="TIGR03361">
    <property type="entry name" value="VI_Rhs_Vgr"/>
    <property type="match status" value="1"/>
</dbReference>
<dbReference type="Pfam" id="PF05954">
    <property type="entry name" value="Phage_GPD"/>
    <property type="match status" value="1"/>
</dbReference>
<comment type="caution">
    <text evidence="4">The sequence shown here is derived from an EMBL/GenBank/DDBJ whole genome shotgun (WGS) entry which is preliminary data.</text>
</comment>
<evidence type="ECO:0000256" key="1">
    <source>
        <dbReference type="ARBA" id="ARBA00005558"/>
    </source>
</evidence>
<dbReference type="InterPro" id="IPR006533">
    <property type="entry name" value="T6SS_Vgr_RhsGE"/>
</dbReference>
<protein>
    <submittedName>
        <fullName evidence="4">Type VI secretion system tip protein TssI/VgrG</fullName>
    </submittedName>
</protein>
<keyword evidence="5" id="KW-1185">Reference proteome</keyword>
<dbReference type="Gene3D" id="2.40.50.230">
    <property type="entry name" value="Gp5 N-terminal domain"/>
    <property type="match status" value="1"/>
</dbReference>
<dbReference type="Pfam" id="PF04717">
    <property type="entry name" value="Phage_base_V"/>
    <property type="match status" value="1"/>
</dbReference>
<dbReference type="RefSeq" id="WP_302908462.1">
    <property type="nucleotide sequence ID" value="NZ_JAUMIS010000001.1"/>
</dbReference>
<feature type="domain" description="Gp5/Type VI secretion system Vgr protein OB-fold" evidence="2">
    <location>
        <begin position="389"/>
        <end position="450"/>
    </location>
</feature>
<gene>
    <name evidence="4" type="primary">tssI</name>
    <name evidence="4" type="ORF">QVZ43_00555</name>
</gene>
<reference evidence="4" key="1">
    <citation type="submission" date="2023-07" db="EMBL/GenBank/DDBJ databases">
        <title>Marinobacter sp. chi1 genome sequencing and assembly.</title>
        <authorList>
            <person name="Park S."/>
        </authorList>
    </citation>
    <scope>NUCLEOTIDE SEQUENCE</scope>
    <source>
        <strain evidence="4">Chi1</strain>
    </source>
</reference>
<dbReference type="Gene3D" id="2.30.110.50">
    <property type="match status" value="1"/>
</dbReference>
<dbReference type="Pfam" id="PF22178">
    <property type="entry name" value="Gp5_trimer_C"/>
    <property type="match status" value="1"/>
</dbReference>
<evidence type="ECO:0000259" key="2">
    <source>
        <dbReference type="Pfam" id="PF04717"/>
    </source>
</evidence>
<dbReference type="SUPFAM" id="SSF69349">
    <property type="entry name" value="Phage fibre proteins"/>
    <property type="match status" value="1"/>
</dbReference>
<dbReference type="InterPro" id="IPR037026">
    <property type="entry name" value="Vgr_OB-fold_dom_sf"/>
</dbReference>
<evidence type="ECO:0000313" key="4">
    <source>
        <dbReference type="EMBL" id="MDO3720191.1"/>
    </source>
</evidence>
<dbReference type="InterPro" id="IPR054030">
    <property type="entry name" value="Gp5_Vgr_C"/>
</dbReference>
<evidence type="ECO:0000313" key="5">
    <source>
        <dbReference type="Proteomes" id="UP001168640"/>
    </source>
</evidence>
<dbReference type="Gene3D" id="4.10.220.110">
    <property type="match status" value="1"/>
</dbReference>
<dbReference type="SUPFAM" id="SSF69255">
    <property type="entry name" value="gp5 N-terminal domain-like"/>
    <property type="match status" value="1"/>
</dbReference>
<comment type="similarity">
    <text evidence="1">Belongs to the VgrG protein family.</text>
</comment>
<evidence type="ECO:0000259" key="3">
    <source>
        <dbReference type="Pfam" id="PF22178"/>
    </source>
</evidence>
<feature type="domain" description="Gp5/Type VI secretion system Vgr C-terminal trimerisation" evidence="3">
    <location>
        <begin position="485"/>
        <end position="562"/>
    </location>
</feature>
<accession>A0ABT8VW32</accession>
<proteinExistence type="inferred from homology"/>
<dbReference type="InterPro" id="IPR006531">
    <property type="entry name" value="Gp5/Vgr_OB"/>
</dbReference>
<dbReference type="Proteomes" id="UP001168640">
    <property type="component" value="Unassembled WGS sequence"/>
</dbReference>
<name>A0ABT8VW32_9GAMM</name>
<sequence length="627" mass="68238">MGADVRIVEIAEGALAGKDLLPVRCFGTEAISELFSFSLVMLHTGSAPLDTHDLIGKSTTIRLNSMIPNSTERLVHGCISQISCDGAKKRYTMKIVPELWKAGLVTKARTHVYKQASADEVVIALLKEMDGDIKVRNLAKCDLKYNYFDIQYNVSDLDYLYRVLSAYGLSFYFEHAMGAHTLVLFNSISGLSIRKSPLVFDPTEFIMNVESITGWDEKVSAFSAGATATDFDMNNSTLKSEEFMAQHPMPELTSVKWNLYAQGVISGSDSSTRSYALVDERSQAKIYHQRECAAHHIINFESNASALFPGQKIALEGATPSSEQEFVILSVSHQAESSLDTGSDYSCILSVMPKNSEIPSREEDARPIFTQLLARVKNSQYRGAKRPDLATVTVVFPWDEQKESFWIPVSQAFGGDGSSGALFLPQVDDTVLVTFINGDTRRPVVSGIVYNGKNKTPPFDNDNTEGLRMGIKVPSGSEWSISEMPGEEEVYWRSSGDMKVIVDRDEVGEVMNDQSLSVGNNRTVSVNGDQKTEVQGNALLDVEGASEVMAGQKIELSVGPNTLTIDTGKIELKGPTSSVVVDASGITVTSNGMINIDGIQVTAKSKASTEVSSTGMTQVKGGVVMIN</sequence>